<keyword evidence="2" id="KW-1185">Reference proteome</keyword>
<evidence type="ECO:0000313" key="2">
    <source>
        <dbReference type="Proteomes" id="UP000298460"/>
    </source>
</evidence>
<dbReference type="OrthoDB" id="2080662at2"/>
<dbReference type="Proteomes" id="UP000298460">
    <property type="component" value="Unassembled WGS sequence"/>
</dbReference>
<protein>
    <recommendedName>
        <fullName evidence="3">Permuted papain-like amidase YaeF/Yiix C92 family enzyme</fullName>
    </recommendedName>
</protein>
<sequence length="215" mass="24326">MMKTMIREIAYNAVKDSLKTGDLILFHGVETTSKLIELIEWSYWSHVGMVVLPKDIGMTGEDPLFWESTASGDGLTDYLTGKAKENGPMLVSLHDRIQVDVNQHYDTHFLVKYLNRSLKQPELVQLKDFINKVYDCGFPTAENALKYYIEGRAFNKPAPDTEVFCSELTAGTFMAMGFISTEYVPNGYCPDDFNKGDNMPSLQPFHFVDGARLNK</sequence>
<gene>
    <name evidence="1" type="ORF">E4K67_24285</name>
</gene>
<organism evidence="1 2">
    <name type="scientific">Desulfosporosinus fructosivorans</name>
    <dbReference type="NCBI Taxonomy" id="2018669"/>
    <lineage>
        <taxon>Bacteria</taxon>
        <taxon>Bacillati</taxon>
        <taxon>Bacillota</taxon>
        <taxon>Clostridia</taxon>
        <taxon>Eubacteriales</taxon>
        <taxon>Desulfitobacteriaceae</taxon>
        <taxon>Desulfosporosinus</taxon>
    </lineage>
</organism>
<dbReference type="Gene3D" id="3.90.1720.10">
    <property type="entry name" value="endopeptidase domain like (from Nostoc punctiforme)"/>
    <property type="match status" value="1"/>
</dbReference>
<dbReference type="AlphaFoldDB" id="A0A4Z0QYY7"/>
<name>A0A4Z0QYY7_9FIRM</name>
<dbReference type="EMBL" id="SPQQ01000012">
    <property type="protein sequence ID" value="TGE35650.1"/>
    <property type="molecule type" value="Genomic_DNA"/>
</dbReference>
<reference evidence="1 2" key="1">
    <citation type="submission" date="2019-03" db="EMBL/GenBank/DDBJ databases">
        <title>Draft Genome Sequence of Desulfosporosinus fructosivorans Strain 63.6F, Isolated from Marine Sediment in the Baltic Sea.</title>
        <authorList>
            <person name="Hausmann B."/>
            <person name="Vandieken V."/>
            <person name="Pjevac P."/>
            <person name="Schreck K."/>
            <person name="Herbold C.W."/>
            <person name="Loy A."/>
        </authorList>
    </citation>
    <scope>NUCLEOTIDE SEQUENCE [LARGE SCALE GENOMIC DNA]</scope>
    <source>
        <strain evidence="1 2">63.6F</strain>
    </source>
</reference>
<dbReference type="InterPro" id="IPR038765">
    <property type="entry name" value="Papain-like_cys_pep_sf"/>
</dbReference>
<proteinExistence type="predicted"/>
<evidence type="ECO:0008006" key="3">
    <source>
        <dbReference type="Google" id="ProtNLM"/>
    </source>
</evidence>
<dbReference type="SUPFAM" id="SSF54001">
    <property type="entry name" value="Cysteine proteinases"/>
    <property type="match status" value="1"/>
</dbReference>
<accession>A0A4Z0QYY7</accession>
<evidence type="ECO:0000313" key="1">
    <source>
        <dbReference type="EMBL" id="TGE35650.1"/>
    </source>
</evidence>
<comment type="caution">
    <text evidence="1">The sequence shown here is derived from an EMBL/GenBank/DDBJ whole genome shotgun (WGS) entry which is preliminary data.</text>
</comment>